<keyword evidence="2" id="KW-1185">Reference proteome</keyword>
<gene>
    <name evidence="1" type="ORF">SBAD_LOCUS2439</name>
</gene>
<evidence type="ECO:0000313" key="3">
    <source>
        <dbReference type="WBParaSite" id="SBAD_0000255601-mRNA-1"/>
    </source>
</evidence>
<evidence type="ECO:0000313" key="1">
    <source>
        <dbReference type="EMBL" id="VDO97633.1"/>
    </source>
</evidence>
<dbReference type="Proteomes" id="UP000270296">
    <property type="component" value="Unassembled WGS sequence"/>
</dbReference>
<dbReference type="AlphaFoldDB" id="A0A183IFP5"/>
<sequence>MFNVYNLFRISILEANYYSAQIISGFGFDVLDLNYYFRIFIDHSLSREHPNGSVSPST</sequence>
<dbReference type="OrthoDB" id="9975373at2759"/>
<dbReference type="EMBL" id="UZAM01007227">
    <property type="protein sequence ID" value="VDO97633.1"/>
    <property type="molecule type" value="Genomic_DNA"/>
</dbReference>
<accession>A0A183IFP5</accession>
<reference evidence="3" key="1">
    <citation type="submission" date="2016-06" db="UniProtKB">
        <authorList>
            <consortium name="WormBaseParasite"/>
        </authorList>
    </citation>
    <scope>IDENTIFICATION</scope>
</reference>
<organism evidence="3">
    <name type="scientific">Soboliphyme baturini</name>
    <dbReference type="NCBI Taxonomy" id="241478"/>
    <lineage>
        <taxon>Eukaryota</taxon>
        <taxon>Metazoa</taxon>
        <taxon>Ecdysozoa</taxon>
        <taxon>Nematoda</taxon>
        <taxon>Enoplea</taxon>
        <taxon>Dorylaimia</taxon>
        <taxon>Dioctophymatida</taxon>
        <taxon>Dioctophymatoidea</taxon>
        <taxon>Soboliphymatidae</taxon>
        <taxon>Soboliphyme</taxon>
    </lineage>
</organism>
<proteinExistence type="predicted"/>
<protein>
    <submittedName>
        <fullName evidence="1 3">Uncharacterized protein</fullName>
    </submittedName>
</protein>
<reference evidence="1 2" key="2">
    <citation type="submission" date="2018-11" db="EMBL/GenBank/DDBJ databases">
        <authorList>
            <consortium name="Pathogen Informatics"/>
        </authorList>
    </citation>
    <scope>NUCLEOTIDE SEQUENCE [LARGE SCALE GENOMIC DNA]</scope>
</reference>
<evidence type="ECO:0000313" key="2">
    <source>
        <dbReference type="Proteomes" id="UP000270296"/>
    </source>
</evidence>
<name>A0A183IFP5_9BILA</name>
<dbReference type="WBParaSite" id="SBAD_0000255601-mRNA-1">
    <property type="protein sequence ID" value="SBAD_0000255601-mRNA-1"/>
    <property type="gene ID" value="SBAD_0000255601"/>
</dbReference>